<protein>
    <submittedName>
        <fullName evidence="2">Uncharacterized protein</fullName>
    </submittedName>
</protein>
<comment type="caution">
    <text evidence="2">The sequence shown here is derived from an EMBL/GenBank/DDBJ whole genome shotgun (WGS) entry which is preliminary data.</text>
</comment>
<evidence type="ECO:0000313" key="3">
    <source>
        <dbReference type="Proteomes" id="UP000608955"/>
    </source>
</evidence>
<feature type="compositionally biased region" description="Low complexity" evidence="1">
    <location>
        <begin position="24"/>
        <end position="35"/>
    </location>
</feature>
<dbReference type="AlphaFoldDB" id="A0A918Y146"/>
<gene>
    <name evidence="2" type="ORF">GCM10010508_13080</name>
</gene>
<feature type="region of interest" description="Disordered" evidence="1">
    <location>
        <begin position="181"/>
        <end position="271"/>
    </location>
</feature>
<feature type="region of interest" description="Disordered" evidence="1">
    <location>
        <begin position="1"/>
        <end position="155"/>
    </location>
</feature>
<feature type="compositionally biased region" description="Basic and acidic residues" evidence="1">
    <location>
        <begin position="110"/>
        <end position="122"/>
    </location>
</feature>
<name>A0A918Y146_9ACTN</name>
<sequence>MGGDGEQHDQQALGQGDPAERGVAGQPARGVPGRARPARVHGGEKEQQQRGEREPPYEVAVQPPVGPVLAAAPAADDAHHHGGERDERGVQAPAEDVQGRRAAGTAVEGGRGRGDGRGDGEQARGGVGGAQPGHEAAAVPEAGPAERPPGAGLLRLRPAGAGLLRLGVPGHRLLGLVGAPGAVGEVPQQGREGGGDEGGEGETAAGRAPPAAARRRQEAEPGMPCRTRARARALPGGQVEGDLAGGGDEQHGEGEAGQPYEQPVQAHGAGA</sequence>
<reference evidence="2" key="2">
    <citation type="submission" date="2020-09" db="EMBL/GenBank/DDBJ databases">
        <authorList>
            <person name="Sun Q."/>
            <person name="Ohkuma M."/>
        </authorList>
    </citation>
    <scope>NUCLEOTIDE SEQUENCE</scope>
    <source>
        <strain evidence="2">JCM 4654</strain>
    </source>
</reference>
<feature type="compositionally biased region" description="Low complexity" evidence="1">
    <location>
        <begin position="181"/>
        <end position="190"/>
    </location>
</feature>
<keyword evidence="3" id="KW-1185">Reference proteome</keyword>
<feature type="compositionally biased region" description="Low complexity" evidence="1">
    <location>
        <begin position="59"/>
        <end position="75"/>
    </location>
</feature>
<organism evidence="2 3">
    <name type="scientific">Streptomyces naganishii JCM 4654</name>
    <dbReference type="NCBI Taxonomy" id="1306179"/>
    <lineage>
        <taxon>Bacteria</taxon>
        <taxon>Bacillati</taxon>
        <taxon>Actinomycetota</taxon>
        <taxon>Actinomycetes</taxon>
        <taxon>Kitasatosporales</taxon>
        <taxon>Streptomycetaceae</taxon>
        <taxon>Streptomyces</taxon>
    </lineage>
</organism>
<evidence type="ECO:0000256" key="1">
    <source>
        <dbReference type="SAM" id="MobiDB-lite"/>
    </source>
</evidence>
<evidence type="ECO:0000313" key="2">
    <source>
        <dbReference type="EMBL" id="GHD86149.1"/>
    </source>
</evidence>
<reference evidence="2" key="1">
    <citation type="journal article" date="2014" name="Int. J. Syst. Evol. Microbiol.">
        <title>Complete genome sequence of Corynebacterium casei LMG S-19264T (=DSM 44701T), isolated from a smear-ripened cheese.</title>
        <authorList>
            <consortium name="US DOE Joint Genome Institute (JGI-PGF)"/>
            <person name="Walter F."/>
            <person name="Albersmeier A."/>
            <person name="Kalinowski J."/>
            <person name="Ruckert C."/>
        </authorList>
    </citation>
    <scope>NUCLEOTIDE SEQUENCE</scope>
    <source>
        <strain evidence="2">JCM 4654</strain>
    </source>
</reference>
<feature type="compositionally biased region" description="Low complexity" evidence="1">
    <location>
        <begin position="132"/>
        <end position="155"/>
    </location>
</feature>
<feature type="compositionally biased region" description="Basic and acidic residues" evidence="1">
    <location>
        <begin position="41"/>
        <end position="56"/>
    </location>
</feature>
<dbReference type="EMBL" id="BMVF01000003">
    <property type="protein sequence ID" value="GHD86149.1"/>
    <property type="molecule type" value="Genomic_DNA"/>
</dbReference>
<proteinExistence type="predicted"/>
<feature type="compositionally biased region" description="Basic and acidic residues" evidence="1">
    <location>
        <begin position="76"/>
        <end position="89"/>
    </location>
</feature>
<feature type="compositionally biased region" description="Low complexity" evidence="1">
    <location>
        <begin position="202"/>
        <end position="212"/>
    </location>
</feature>
<dbReference type="Proteomes" id="UP000608955">
    <property type="component" value="Unassembled WGS sequence"/>
</dbReference>
<accession>A0A918Y146</accession>